<organism evidence="1 2">
    <name type="scientific">Candidatus Lloydbacteria bacterium RIFCSPHIGHO2_01_FULL_49_22</name>
    <dbReference type="NCBI Taxonomy" id="1798658"/>
    <lineage>
        <taxon>Bacteria</taxon>
        <taxon>Candidatus Lloydiibacteriota</taxon>
    </lineage>
</organism>
<dbReference type="InterPro" id="IPR009218">
    <property type="entry name" value="HD_phosphohydro"/>
</dbReference>
<accession>A0A1G2CYD2</accession>
<evidence type="ECO:0000313" key="2">
    <source>
        <dbReference type="Proteomes" id="UP000177122"/>
    </source>
</evidence>
<dbReference type="PIRSF" id="PIRSF035170">
    <property type="entry name" value="HD_phosphohydro"/>
    <property type="match status" value="1"/>
</dbReference>
<dbReference type="AlphaFoldDB" id="A0A1G2CYD2"/>
<sequence>MGVPRTSAERCFTKLAQYYAEPHRRYHTLAHLHQCMVEFADVVWHSQDPALIVMAIFYHDITYDVHRNDNEAKSALYWKFIARHVLEVKNEGFIAEVARLIELSGEHRTDPVTDPDAALFLDVDMSILGADAPEYDAYAAAVRQEYAHCSDDEWAFGRVAKFLDPTLCEDRIFLTDIFRQKYEENARANLMEERCRYQKNLPLA</sequence>
<dbReference type="Proteomes" id="UP000177122">
    <property type="component" value="Unassembled WGS sequence"/>
</dbReference>
<dbReference type="PANTHER" id="PTHR21174">
    <property type="match status" value="1"/>
</dbReference>
<dbReference type="PANTHER" id="PTHR21174:SF0">
    <property type="entry name" value="HD PHOSPHOHYDROLASE FAMILY PROTEIN-RELATED"/>
    <property type="match status" value="1"/>
</dbReference>
<comment type="caution">
    <text evidence="1">The sequence shown here is derived from an EMBL/GenBank/DDBJ whole genome shotgun (WGS) entry which is preliminary data.</text>
</comment>
<proteinExistence type="predicted"/>
<gene>
    <name evidence="1" type="ORF">A2845_00690</name>
</gene>
<evidence type="ECO:0000313" key="1">
    <source>
        <dbReference type="EMBL" id="OGZ06374.1"/>
    </source>
</evidence>
<dbReference type="EMBL" id="MHLI01000004">
    <property type="protein sequence ID" value="OGZ06374.1"/>
    <property type="molecule type" value="Genomic_DNA"/>
</dbReference>
<name>A0A1G2CYD2_9BACT</name>
<dbReference type="SUPFAM" id="SSF109604">
    <property type="entry name" value="HD-domain/PDEase-like"/>
    <property type="match status" value="1"/>
</dbReference>
<evidence type="ECO:0008006" key="3">
    <source>
        <dbReference type="Google" id="ProtNLM"/>
    </source>
</evidence>
<reference evidence="1 2" key="1">
    <citation type="journal article" date="2016" name="Nat. Commun.">
        <title>Thousands of microbial genomes shed light on interconnected biogeochemical processes in an aquifer system.</title>
        <authorList>
            <person name="Anantharaman K."/>
            <person name="Brown C.T."/>
            <person name="Hug L.A."/>
            <person name="Sharon I."/>
            <person name="Castelle C.J."/>
            <person name="Probst A.J."/>
            <person name="Thomas B.C."/>
            <person name="Singh A."/>
            <person name="Wilkins M.J."/>
            <person name="Karaoz U."/>
            <person name="Brodie E.L."/>
            <person name="Williams K.H."/>
            <person name="Hubbard S.S."/>
            <person name="Banfield J.F."/>
        </authorList>
    </citation>
    <scope>NUCLEOTIDE SEQUENCE [LARGE SCALE GENOMIC DNA]</scope>
</reference>
<protein>
    <recommendedName>
        <fullName evidence="3">HD domain-containing protein</fullName>
    </recommendedName>
</protein>